<proteinExistence type="predicted"/>
<dbReference type="EMBL" id="MUJZ01014403">
    <property type="protein sequence ID" value="OTF81284.1"/>
    <property type="molecule type" value="Genomic_DNA"/>
</dbReference>
<comment type="caution">
    <text evidence="2">The sequence shown here is derived from an EMBL/GenBank/DDBJ whole genome shotgun (WGS) entry which is preliminary data.</text>
</comment>
<dbReference type="AlphaFoldDB" id="A0A1Y3BMR3"/>
<evidence type="ECO:0000256" key="1">
    <source>
        <dbReference type="SAM" id="MobiDB-lite"/>
    </source>
</evidence>
<name>A0A1Y3BMR3_EURMA</name>
<keyword evidence="3" id="KW-1185">Reference proteome</keyword>
<protein>
    <submittedName>
        <fullName evidence="2">Uncharacterized protein</fullName>
    </submittedName>
</protein>
<dbReference type="OrthoDB" id="6079678at2759"/>
<feature type="compositionally biased region" description="Low complexity" evidence="1">
    <location>
        <begin position="64"/>
        <end position="76"/>
    </location>
</feature>
<evidence type="ECO:0000313" key="3">
    <source>
        <dbReference type="Proteomes" id="UP000194236"/>
    </source>
</evidence>
<gene>
    <name evidence="2" type="ORF">BLA29_004403</name>
</gene>
<evidence type="ECO:0000313" key="2">
    <source>
        <dbReference type="EMBL" id="OTF81284.1"/>
    </source>
</evidence>
<dbReference type="Proteomes" id="UP000194236">
    <property type="component" value="Unassembled WGS sequence"/>
</dbReference>
<accession>A0A1Y3BMR3</accession>
<organism evidence="2 3">
    <name type="scientific">Euroglyphus maynei</name>
    <name type="common">Mayne's house dust mite</name>
    <dbReference type="NCBI Taxonomy" id="6958"/>
    <lineage>
        <taxon>Eukaryota</taxon>
        <taxon>Metazoa</taxon>
        <taxon>Ecdysozoa</taxon>
        <taxon>Arthropoda</taxon>
        <taxon>Chelicerata</taxon>
        <taxon>Arachnida</taxon>
        <taxon>Acari</taxon>
        <taxon>Acariformes</taxon>
        <taxon>Sarcoptiformes</taxon>
        <taxon>Astigmata</taxon>
        <taxon>Psoroptidia</taxon>
        <taxon>Analgoidea</taxon>
        <taxon>Pyroglyphidae</taxon>
        <taxon>Pyroglyphinae</taxon>
        <taxon>Euroglyphus</taxon>
    </lineage>
</organism>
<sequence length="89" mass="10408">MNRKSNVNDDIRENIIYYHDEGGGECDIGVYDMYPLRIQIHNEQQQQQQQQPNKLDPTAIFNSFSSTMMNNNSKSTEQSPEIWQELTVI</sequence>
<feature type="region of interest" description="Disordered" evidence="1">
    <location>
        <begin position="64"/>
        <end position="83"/>
    </location>
</feature>
<reference evidence="2 3" key="1">
    <citation type="submission" date="2017-03" db="EMBL/GenBank/DDBJ databases">
        <title>Genome Survey of Euroglyphus maynei.</title>
        <authorList>
            <person name="Arlian L.G."/>
            <person name="Morgan M.S."/>
            <person name="Rider S.D."/>
        </authorList>
    </citation>
    <scope>NUCLEOTIDE SEQUENCE [LARGE SCALE GENOMIC DNA]</scope>
    <source>
        <strain evidence="2">Arlian Lab</strain>
        <tissue evidence="2">Whole body</tissue>
    </source>
</reference>